<keyword evidence="4" id="KW-1003">Cell membrane</keyword>
<dbReference type="EnsemblBacteria" id="ABQ87283">
    <property type="protein sequence ID" value="ABQ87283"/>
    <property type="gene ID" value="Msm_1078"/>
</dbReference>
<dbReference type="EMBL" id="CP000678">
    <property type="protein sequence ID" value="ABQ87283.1"/>
    <property type="molecule type" value="Genomic_DNA"/>
</dbReference>
<reference evidence="9 10" key="1">
    <citation type="journal article" date="2007" name="Proc. Natl. Acad. Sci. U.S.A.">
        <title>Genomic and metabolic adaptations of Methanobrevibacter smithii to the human gut.</title>
        <authorList>
            <person name="Samuel B.S."/>
            <person name="Hansen E.E."/>
            <person name="Manchester J.K."/>
            <person name="Coutinho P.M."/>
            <person name="Henrissat B."/>
            <person name="Fulton R."/>
            <person name="Latreille P."/>
            <person name="Kim K."/>
            <person name="Wilson R.K."/>
            <person name="Gordon J.I."/>
        </authorList>
    </citation>
    <scope>NUCLEOTIDE SEQUENCE [LARGE SCALE GENOMIC DNA]</scope>
    <source>
        <strain evidence="10">ATCC 35061 / DSM 861 / OCM 144 / PS</strain>
    </source>
</reference>
<feature type="transmembrane region" description="Helical" evidence="8">
    <location>
        <begin position="183"/>
        <end position="205"/>
    </location>
</feature>
<dbReference type="InterPro" id="IPR038770">
    <property type="entry name" value="Na+/solute_symporter_sf"/>
</dbReference>
<dbReference type="KEGG" id="msi:Msm_1078"/>
<dbReference type="Proteomes" id="UP000001992">
    <property type="component" value="Chromosome"/>
</dbReference>
<dbReference type="Pfam" id="PF01758">
    <property type="entry name" value="SBF"/>
    <property type="match status" value="1"/>
</dbReference>
<accession>A5UM55</accession>
<name>A5UM55_METS3</name>
<dbReference type="AlphaFoldDB" id="A5UM55"/>
<protein>
    <submittedName>
        <fullName evidence="9">Predicted bile acid/sodium symporter</fullName>
    </submittedName>
</protein>
<organism evidence="9 10">
    <name type="scientific">Methanobrevibacter smithii (strain ATCC 35061 / DSM 861 / OCM 144 / PS)</name>
    <dbReference type="NCBI Taxonomy" id="420247"/>
    <lineage>
        <taxon>Archaea</taxon>
        <taxon>Methanobacteriati</taxon>
        <taxon>Methanobacteriota</taxon>
        <taxon>Methanomada group</taxon>
        <taxon>Methanobacteria</taxon>
        <taxon>Methanobacteriales</taxon>
        <taxon>Methanobacteriaceae</taxon>
        <taxon>Methanobrevibacter</taxon>
    </lineage>
</organism>
<evidence type="ECO:0000256" key="5">
    <source>
        <dbReference type="ARBA" id="ARBA00022692"/>
    </source>
</evidence>
<dbReference type="Gene3D" id="1.20.1530.20">
    <property type="match status" value="1"/>
</dbReference>
<sequence>MLYGLFLEVPLKDLKNSFKNVKFTSASLIINFIWTPLLGYFLGVLFLKGNIDILIGFFMLILTPCTDWYLVFTKMAKGNLNLSFSILPINLILQIVLLPIYLIIFFSTSNSMNYYELAYSILIVIVIPFILAQLTKYILKNKTKINEKITQLFSKYQTIFLAIAVFGIFNSEGRIVFNNLNSILLIFIPLILFFIINFILDFIVAKNMKFNYENYTSLTMTTLARNSPLALAIAVNSFPESQLILIGLVIGPLIELPVLYGISKLLLAIKKRY</sequence>
<feature type="transmembrane region" description="Helical" evidence="8">
    <location>
        <begin position="159"/>
        <end position="177"/>
    </location>
</feature>
<keyword evidence="10" id="KW-1185">Reference proteome</keyword>
<dbReference type="GO" id="GO:0015297">
    <property type="term" value="F:antiporter activity"/>
    <property type="evidence" value="ECO:0007669"/>
    <property type="project" value="InterPro"/>
</dbReference>
<evidence type="ECO:0000256" key="3">
    <source>
        <dbReference type="ARBA" id="ARBA00022448"/>
    </source>
</evidence>
<dbReference type="InterPro" id="IPR004706">
    <property type="entry name" value="Arsenical-R_Acr3"/>
</dbReference>
<feature type="transmembrane region" description="Helical" evidence="8">
    <location>
        <begin position="53"/>
        <end position="72"/>
    </location>
</feature>
<dbReference type="GO" id="GO:0005886">
    <property type="term" value="C:plasma membrane"/>
    <property type="evidence" value="ECO:0007669"/>
    <property type="project" value="UniProtKB-SubCell"/>
</dbReference>
<evidence type="ECO:0000256" key="6">
    <source>
        <dbReference type="ARBA" id="ARBA00022989"/>
    </source>
</evidence>
<feature type="transmembrane region" description="Helical" evidence="8">
    <location>
        <begin position="118"/>
        <end position="139"/>
    </location>
</feature>
<proteinExistence type="inferred from homology"/>
<dbReference type="PANTHER" id="PTHR43057:SF1">
    <property type="entry name" value="ARSENICAL-RESISTANCE PROTEIN 3"/>
    <property type="match status" value="1"/>
</dbReference>
<keyword evidence="6 8" id="KW-1133">Transmembrane helix</keyword>
<dbReference type="InterPro" id="IPR002657">
    <property type="entry name" value="BilAc:Na_symport/Acr3"/>
</dbReference>
<evidence type="ECO:0000256" key="2">
    <source>
        <dbReference type="ARBA" id="ARBA00010110"/>
    </source>
</evidence>
<gene>
    <name evidence="9" type="ordered locus">Msm_1078</name>
</gene>
<evidence type="ECO:0000256" key="1">
    <source>
        <dbReference type="ARBA" id="ARBA00004651"/>
    </source>
</evidence>
<evidence type="ECO:0000256" key="7">
    <source>
        <dbReference type="ARBA" id="ARBA00023136"/>
    </source>
</evidence>
<dbReference type="PATRIC" id="fig|420247.28.peg.1078"/>
<feature type="transmembrane region" description="Helical" evidence="8">
    <location>
        <begin position="84"/>
        <end position="106"/>
    </location>
</feature>
<comment type="subcellular location">
    <subcellularLocation>
        <location evidence="1">Cell membrane</location>
        <topology evidence="1">Multi-pass membrane protein</topology>
    </subcellularLocation>
</comment>
<feature type="transmembrane region" description="Helical" evidence="8">
    <location>
        <begin position="21"/>
        <end position="47"/>
    </location>
</feature>
<keyword evidence="3" id="KW-0813">Transport</keyword>
<dbReference type="STRING" id="420247.Msm_1078"/>
<feature type="transmembrane region" description="Helical" evidence="8">
    <location>
        <begin position="244"/>
        <end position="267"/>
    </location>
</feature>
<keyword evidence="7 8" id="KW-0472">Membrane</keyword>
<evidence type="ECO:0000313" key="10">
    <source>
        <dbReference type="Proteomes" id="UP000001992"/>
    </source>
</evidence>
<dbReference type="eggNOG" id="arCOG02190">
    <property type="taxonomic scope" value="Archaea"/>
</dbReference>
<dbReference type="GO" id="GO:0015104">
    <property type="term" value="F:antimonite transmembrane transporter activity"/>
    <property type="evidence" value="ECO:0007669"/>
    <property type="project" value="TreeGrafter"/>
</dbReference>
<dbReference type="HOGENOM" id="CLU_022869_1_1_2"/>
<keyword evidence="5 8" id="KW-0812">Transmembrane</keyword>
<evidence type="ECO:0000256" key="4">
    <source>
        <dbReference type="ARBA" id="ARBA00022475"/>
    </source>
</evidence>
<evidence type="ECO:0000256" key="8">
    <source>
        <dbReference type="SAM" id="Phobius"/>
    </source>
</evidence>
<dbReference type="PANTHER" id="PTHR43057">
    <property type="entry name" value="ARSENITE EFFLUX TRANSPORTER"/>
    <property type="match status" value="1"/>
</dbReference>
<dbReference type="BioCyc" id="MSMI420247:GHWZ-1103-MONOMER"/>
<evidence type="ECO:0000313" key="9">
    <source>
        <dbReference type="EMBL" id="ABQ87283.1"/>
    </source>
</evidence>
<comment type="similarity">
    <text evidence="2">Belongs to the arsenical resistance-3 (ACR3) (TC 2.A.59) family.</text>
</comment>
<dbReference type="GO" id="GO:0015105">
    <property type="term" value="F:arsenite transmembrane transporter activity"/>
    <property type="evidence" value="ECO:0007669"/>
    <property type="project" value="TreeGrafter"/>
</dbReference>